<organism evidence="1 2">
    <name type="scientific">Eretmocerus hayati</name>
    <dbReference type="NCBI Taxonomy" id="131215"/>
    <lineage>
        <taxon>Eukaryota</taxon>
        <taxon>Metazoa</taxon>
        <taxon>Ecdysozoa</taxon>
        <taxon>Arthropoda</taxon>
        <taxon>Hexapoda</taxon>
        <taxon>Insecta</taxon>
        <taxon>Pterygota</taxon>
        <taxon>Neoptera</taxon>
        <taxon>Endopterygota</taxon>
        <taxon>Hymenoptera</taxon>
        <taxon>Apocrita</taxon>
        <taxon>Proctotrupomorpha</taxon>
        <taxon>Chalcidoidea</taxon>
        <taxon>Aphelinidae</taxon>
        <taxon>Aphelininae</taxon>
        <taxon>Eretmocerus</taxon>
    </lineage>
</organism>
<keyword evidence="2" id="KW-1185">Reference proteome</keyword>
<evidence type="ECO:0000313" key="2">
    <source>
        <dbReference type="Proteomes" id="UP001239111"/>
    </source>
</evidence>
<accession>A0ACC2NX48</accession>
<protein>
    <submittedName>
        <fullName evidence="1">Uncharacterized protein</fullName>
    </submittedName>
</protein>
<sequence>MLSFIGGMLQFDLNPFIESSDPDEPVVTFAVWKSYSQNIEAYMKAEKVTEIFFPFLQDRHSTKLGNVPTEVTYGKAGVERFLKEDFSHPVYLEIKEGEADNPKVLKKISEASDKRYVYFGHKPSTSQCKESKLIDFAPDIDRIEMLRESPHFESYRVKIGGREVAHFDPGLTISARSPKEFLMLKKLIRGSVQAAPPTSDRDSIAKQEYEFFKRLEFEGILKYEDGFFIPINSFIGCRISSYLGDESHVHLCRINAQISLLALADIDLSSAPDKLREFIHYFKKYLESWLQSRVNMSIDMRVSQEMNEFTFVTPMVSLFDMEGVLMFREHPVKKSDHLDRSQPNRCDFYCYHKQLEIVLEAKLKRAETYKESYNKIKGDTTEISTQSSPGQALCKYNYTDKVVADAAAEVKFMKVNRTLADLIAAISGFFNYYCYGKGASAPHESGIIIRMLLLSAHPKSLTEIIYLYPEDMFNYTQDKKDACVIIGKYDDEFTAQATFKMEDFPKLETDVQKLIESSPNMPHVRRELEQARLDRERELEANYLEPSQVRFHEFTKWIESNIKIAKEKNQVTTEFVGVWKLATLLVHMSYRSMTKVYQTLCKAFLKDKIGLNAKNLLDTIDIPPYHPPCISYLKSIDVNMKKNNKSIKKSIMPMINMSQCSKQSRLERELVANPTNDLNEFEAVVHRLVVSIKWVYYMTAGCKAGFKSVRIVDEPTAAAMSFGLEKPGTQMTLAFDLEGGGDVHLVGEDFTQLLFEHVSSRYLTDHKMDFTTNDVTKARLRVPCESAKRGLSSTQSTVIFREFGEKCYEMTVTRTDFEQACDELFAKTLQITKECRAKVDRKIDQVVLVGGSTAIPKVHLQPKYLFEMMPNQSLNPGQAVAIGAAIQASTLWNGNGGSLLIDLVPHFIGYRNRLDHLGTQVLMVWKDYGMRSFLLMNDFVSGGCRTPEIPTIARETVHFLDVHQELSAHYRGRFCYARIYLLPYIEQIDHGNYPNLYKAAILRAKRSGAFGENDSKYLMSNVHATVPDTLLMDYNQKRMVGIDAASRQDLKRMGYL</sequence>
<name>A0ACC2NX48_9HYME</name>
<evidence type="ECO:0000313" key="1">
    <source>
        <dbReference type="EMBL" id="KAJ8675438.1"/>
    </source>
</evidence>
<reference evidence="1" key="1">
    <citation type="submission" date="2023-04" db="EMBL/GenBank/DDBJ databases">
        <title>A chromosome-level genome assembly of the parasitoid wasp Eretmocerus hayati.</title>
        <authorList>
            <person name="Zhong Y."/>
            <person name="Liu S."/>
            <person name="Liu Y."/>
        </authorList>
    </citation>
    <scope>NUCLEOTIDE SEQUENCE</scope>
    <source>
        <strain evidence="1">ZJU_SS_LIU_2023</strain>
    </source>
</reference>
<dbReference type="Proteomes" id="UP001239111">
    <property type="component" value="Chromosome 2"/>
</dbReference>
<gene>
    <name evidence="1" type="ORF">QAD02_011224</name>
</gene>
<proteinExistence type="predicted"/>
<comment type="caution">
    <text evidence="1">The sequence shown here is derived from an EMBL/GenBank/DDBJ whole genome shotgun (WGS) entry which is preliminary data.</text>
</comment>
<dbReference type="EMBL" id="CM056742">
    <property type="protein sequence ID" value="KAJ8675438.1"/>
    <property type="molecule type" value="Genomic_DNA"/>
</dbReference>